<dbReference type="Proteomes" id="UP000027778">
    <property type="component" value="Unassembled WGS sequence"/>
</dbReference>
<feature type="transmembrane region" description="Helical" evidence="1">
    <location>
        <begin position="16"/>
        <end position="34"/>
    </location>
</feature>
<accession>A0A073KUG7</accession>
<dbReference type="RefSeq" id="WP_033672358.1">
    <property type="nucleotide sequence ID" value="NZ_JOTM01000001.1"/>
</dbReference>
<keyword evidence="3" id="KW-1185">Reference proteome</keyword>
<dbReference type="Pfam" id="PF12679">
    <property type="entry name" value="ABC2_membrane_2"/>
    <property type="match status" value="1"/>
</dbReference>
<feature type="transmembrane region" description="Helical" evidence="1">
    <location>
        <begin position="54"/>
        <end position="83"/>
    </location>
</feature>
<feature type="transmembrane region" description="Helical" evidence="1">
    <location>
        <begin position="146"/>
        <end position="166"/>
    </location>
</feature>
<feature type="transmembrane region" description="Helical" evidence="1">
    <location>
        <begin position="104"/>
        <end position="126"/>
    </location>
</feature>
<keyword evidence="1" id="KW-1133">Transmembrane helix</keyword>
<comment type="caution">
    <text evidence="2">The sequence shown here is derived from an EMBL/GenBank/DDBJ whole genome shotgun (WGS) entry which is preliminary data.</text>
</comment>
<dbReference type="PANTHER" id="PTHR39177">
    <property type="entry name" value="ABC TRANSPORTER PERMEASE YTRC-RELATED"/>
    <property type="match status" value="1"/>
</dbReference>
<evidence type="ECO:0000313" key="2">
    <source>
        <dbReference type="EMBL" id="KEK26013.1"/>
    </source>
</evidence>
<dbReference type="PANTHER" id="PTHR39177:SF1">
    <property type="entry name" value="ABC TRANSPORTER PERMEASE YTRC-RELATED"/>
    <property type="match status" value="1"/>
</dbReference>
<protein>
    <submittedName>
        <fullName evidence="2">Acetoin ABC transporter permease</fullName>
    </submittedName>
</protein>
<feature type="transmembrane region" description="Helical" evidence="1">
    <location>
        <begin position="270"/>
        <end position="288"/>
    </location>
</feature>
<dbReference type="AlphaFoldDB" id="A0A073KUG7"/>
<dbReference type="GO" id="GO:0005886">
    <property type="term" value="C:plasma membrane"/>
    <property type="evidence" value="ECO:0007669"/>
    <property type="project" value="UniProtKB-SubCell"/>
</dbReference>
<reference evidence="2 3" key="1">
    <citation type="submission" date="2014-06" db="EMBL/GenBank/DDBJ databases">
        <title>Draft genome sequence of Bacillus gaemokensis JCM 15801 (MCCC 1A00707).</title>
        <authorList>
            <person name="Lai Q."/>
            <person name="Liu Y."/>
            <person name="Shao Z."/>
        </authorList>
    </citation>
    <scope>NUCLEOTIDE SEQUENCE [LARGE SCALE GENOMIC DNA]</scope>
    <source>
        <strain evidence="2 3">JCM 15801</strain>
    </source>
</reference>
<organism evidence="2 3">
    <name type="scientific">Bacillus gaemokensis</name>
    <dbReference type="NCBI Taxonomy" id="574375"/>
    <lineage>
        <taxon>Bacteria</taxon>
        <taxon>Bacillati</taxon>
        <taxon>Bacillota</taxon>
        <taxon>Bacilli</taxon>
        <taxon>Bacillales</taxon>
        <taxon>Bacillaceae</taxon>
        <taxon>Bacillus</taxon>
        <taxon>Bacillus cereus group</taxon>
    </lineage>
</organism>
<gene>
    <name evidence="2" type="ORF">BAGA_01895</name>
</gene>
<dbReference type="STRING" id="574375.AZF08_01965"/>
<keyword evidence="1" id="KW-0472">Membrane</keyword>
<dbReference type="eggNOG" id="ENOG50332NH">
    <property type="taxonomic scope" value="Bacteria"/>
</dbReference>
<dbReference type="EMBL" id="JOTM01000001">
    <property type="protein sequence ID" value="KEK26013.1"/>
    <property type="molecule type" value="Genomic_DNA"/>
</dbReference>
<dbReference type="GO" id="GO:0140359">
    <property type="term" value="F:ABC-type transporter activity"/>
    <property type="evidence" value="ECO:0007669"/>
    <property type="project" value="InterPro"/>
</dbReference>
<feature type="transmembrane region" description="Helical" evidence="1">
    <location>
        <begin position="332"/>
        <end position="353"/>
    </location>
</feature>
<feature type="transmembrane region" description="Helical" evidence="1">
    <location>
        <begin position="178"/>
        <end position="198"/>
    </location>
</feature>
<evidence type="ECO:0000256" key="1">
    <source>
        <dbReference type="SAM" id="Phobius"/>
    </source>
</evidence>
<proteinExistence type="predicted"/>
<sequence length="362" mass="42188">MFHKALWMRQWKQGKYIILLFWLSSLYLLPYKYYKAAQMELSQSKMKIDDYVYYYSYSFNTFDSAFVIQGVIIITLACLLIGWERNNQSTDFLLSMPFKRKDIFLTKWLFGVLNIITVNIICWISMYGIKNISFHNEYQIFTPFHIYFLYTTVVLIAVYTFALFIGTITGNIFSQSSLTAILLFLPYGLVLLISGFVYTHTQGSVEALGEIEYKTHKYLQHAGIASPLESFNITYDYHPRVTFDEKGNEISKSPQDNPMEHTSIPSPWKLLTPFTYIITFLPIATFLYTRAPNEQNGKILLFPRLQKWFMFCTVLCFALFGGRLLGGRDALLSYYVGFFMASIISYFIFTRLLKLKFSFGGK</sequence>
<evidence type="ECO:0000313" key="3">
    <source>
        <dbReference type="Proteomes" id="UP000027778"/>
    </source>
</evidence>
<feature type="transmembrane region" description="Helical" evidence="1">
    <location>
        <begin position="308"/>
        <end position="326"/>
    </location>
</feature>
<name>A0A073KUG7_9BACI</name>
<dbReference type="OrthoDB" id="2658554at2"/>
<keyword evidence="1" id="KW-0812">Transmembrane</keyword>
<dbReference type="InterPro" id="IPR053046">
    <property type="entry name" value="ABC-5_transporter"/>
</dbReference>